<evidence type="ECO:0000256" key="1">
    <source>
        <dbReference type="ARBA" id="ARBA00022448"/>
    </source>
</evidence>
<comment type="function">
    <text evidence="4">Involved in beta-(1--&gt;2)glucan export. Transmembrane domains (TMD) form a pore in the inner membrane and the ATP-binding domain (NBD) is responsible for energy generation.</text>
</comment>
<dbReference type="PANTHER" id="PTHR45772">
    <property type="entry name" value="CONSERVED COMPONENT OF ABC TRANSPORTER FOR NATURAL AMINO ACIDS-RELATED"/>
    <property type="match status" value="1"/>
</dbReference>
<reference evidence="6 7" key="2">
    <citation type="journal article" date="2020" name="Int. J. Syst. Evol. Microbiol.">
        <title>Description and complete genome sequences of Bradyrhizobium symbiodeficiens sp. nov., a non-symbiotic bacterium associated with legumes native to Canada.</title>
        <authorList>
            <person name="Bromfield E.S.P."/>
            <person name="Cloutier S."/>
            <person name="Nguyen H.D.T."/>
        </authorList>
    </citation>
    <scope>NUCLEOTIDE SEQUENCE [LARGE SCALE GENOMIC DNA]</scope>
    <source>
        <strain evidence="6 7">65S1MB</strain>
    </source>
</reference>
<dbReference type="SUPFAM" id="SSF52540">
    <property type="entry name" value="P-loop containing nucleoside triphosphate hydrolases"/>
    <property type="match status" value="1"/>
</dbReference>
<name>A0ABX5W2J9_9BRAD</name>
<proteinExistence type="predicted"/>
<sequence length="243" mass="26040">MILSLHGISKTFGAIAVAQDVSLSIEAGEAVGIIGPNGAGKTSLFNLISGDMAPTSGKIEFAADDVTSFGSRKRSRLGVARTYQVPLPFTGLTVFENVLVGAMSSSQVDSTPEQRSIQILKRTGLLHRAETLAGTLTLLDRKRLELARALAIDPRLLLLDEIAGGLTDAECSELIDLIRAVHDAGTAVLWIEHVVHALVSVVKRLIVIDRGRIVADGDPHEVMRSSQVREIYLGVEPDMEALQ</sequence>
<dbReference type="PROSITE" id="PS50893">
    <property type="entry name" value="ABC_TRANSPORTER_2"/>
    <property type="match status" value="1"/>
</dbReference>
<dbReference type="GO" id="GO:0005524">
    <property type="term" value="F:ATP binding"/>
    <property type="evidence" value="ECO:0007669"/>
    <property type="project" value="UniProtKB-KW"/>
</dbReference>
<dbReference type="InterPro" id="IPR051120">
    <property type="entry name" value="ABC_AA/LPS_Transport"/>
</dbReference>
<dbReference type="SMART" id="SM00382">
    <property type="entry name" value="AAA"/>
    <property type="match status" value="1"/>
</dbReference>
<dbReference type="RefSeq" id="WP_140478920.1">
    <property type="nucleotide sequence ID" value="NZ_CP041090.2"/>
</dbReference>
<evidence type="ECO:0000256" key="3">
    <source>
        <dbReference type="ARBA" id="ARBA00022840"/>
    </source>
</evidence>
<dbReference type="CDD" id="cd03219">
    <property type="entry name" value="ABC_Mj1267_LivG_branched"/>
    <property type="match status" value="1"/>
</dbReference>
<keyword evidence="2" id="KW-0547">Nucleotide-binding</keyword>
<accession>A0ABX5W2J9</accession>
<dbReference type="InterPro" id="IPR003439">
    <property type="entry name" value="ABC_transporter-like_ATP-bd"/>
</dbReference>
<keyword evidence="3 6" id="KW-0067">ATP-binding</keyword>
<evidence type="ECO:0000256" key="4">
    <source>
        <dbReference type="ARBA" id="ARBA00024722"/>
    </source>
</evidence>
<evidence type="ECO:0000313" key="7">
    <source>
        <dbReference type="Proteomes" id="UP000319298"/>
    </source>
</evidence>
<evidence type="ECO:0000313" key="6">
    <source>
        <dbReference type="EMBL" id="QDF37488.1"/>
    </source>
</evidence>
<evidence type="ECO:0000256" key="2">
    <source>
        <dbReference type="ARBA" id="ARBA00022741"/>
    </source>
</evidence>
<dbReference type="PANTHER" id="PTHR45772:SF7">
    <property type="entry name" value="AMINO ACID ABC TRANSPORTER ATP-BINDING PROTEIN"/>
    <property type="match status" value="1"/>
</dbReference>
<dbReference type="EMBL" id="CP041090">
    <property type="protein sequence ID" value="QDF37488.1"/>
    <property type="molecule type" value="Genomic_DNA"/>
</dbReference>
<evidence type="ECO:0000259" key="5">
    <source>
        <dbReference type="PROSITE" id="PS50893"/>
    </source>
</evidence>
<dbReference type="Pfam" id="PF00005">
    <property type="entry name" value="ABC_tran"/>
    <property type="match status" value="1"/>
</dbReference>
<protein>
    <submittedName>
        <fullName evidence="6">ABC transporter ATP-binding protein</fullName>
    </submittedName>
</protein>
<reference evidence="7" key="1">
    <citation type="submission" date="2019-06" db="EMBL/GenBank/DDBJ databases">
        <title>Whole-Genome Sequence of Bradyrhizobium sp. 3 Strain 65S1MB.</title>
        <authorList>
            <person name="Bromfield E.S.P."/>
            <person name="Cloutier S."/>
            <person name="Nguyen H.D.T."/>
        </authorList>
    </citation>
    <scope>NUCLEOTIDE SEQUENCE [LARGE SCALE GENOMIC DNA]</scope>
    <source>
        <strain evidence="7">65S1MB</strain>
    </source>
</reference>
<organism evidence="6 7">
    <name type="scientific">Bradyrhizobium symbiodeficiens</name>
    <dbReference type="NCBI Taxonomy" id="1404367"/>
    <lineage>
        <taxon>Bacteria</taxon>
        <taxon>Pseudomonadati</taxon>
        <taxon>Pseudomonadota</taxon>
        <taxon>Alphaproteobacteria</taxon>
        <taxon>Hyphomicrobiales</taxon>
        <taxon>Nitrobacteraceae</taxon>
        <taxon>Bradyrhizobium</taxon>
    </lineage>
</organism>
<dbReference type="Proteomes" id="UP000319298">
    <property type="component" value="Chromosome"/>
</dbReference>
<dbReference type="InterPro" id="IPR003593">
    <property type="entry name" value="AAA+_ATPase"/>
</dbReference>
<dbReference type="Gene3D" id="3.40.50.300">
    <property type="entry name" value="P-loop containing nucleotide triphosphate hydrolases"/>
    <property type="match status" value="1"/>
</dbReference>
<feature type="domain" description="ABC transporter" evidence="5">
    <location>
        <begin position="3"/>
        <end position="235"/>
    </location>
</feature>
<keyword evidence="1" id="KW-0813">Transport</keyword>
<dbReference type="InterPro" id="IPR027417">
    <property type="entry name" value="P-loop_NTPase"/>
</dbReference>
<gene>
    <name evidence="6" type="ORF">FJN17_07855</name>
</gene>
<keyword evidence="7" id="KW-1185">Reference proteome</keyword>